<gene>
    <name evidence="2" type="ORF">QYE76_001383</name>
</gene>
<reference evidence="2" key="1">
    <citation type="submission" date="2023-07" db="EMBL/GenBank/DDBJ databases">
        <title>A chromosome-level genome assembly of Lolium multiflorum.</title>
        <authorList>
            <person name="Chen Y."/>
            <person name="Copetti D."/>
            <person name="Kolliker R."/>
            <person name="Studer B."/>
        </authorList>
    </citation>
    <scope>NUCLEOTIDE SEQUENCE</scope>
    <source>
        <strain evidence="2">02402/16</strain>
        <tissue evidence="2">Leaf</tissue>
    </source>
</reference>
<dbReference type="InterPro" id="IPR010535">
    <property type="entry name" value="DUF1110"/>
</dbReference>
<evidence type="ECO:0000313" key="2">
    <source>
        <dbReference type="EMBL" id="KAK1627068.1"/>
    </source>
</evidence>
<accession>A0AAD8RL71</accession>
<dbReference type="PANTHER" id="PTHR35356">
    <property type="entry name" value="OS01G0156300 PROTEIN-RELATED"/>
    <property type="match status" value="1"/>
</dbReference>
<dbReference type="Pfam" id="PF06533">
    <property type="entry name" value="DUF1110"/>
    <property type="match status" value="1"/>
</dbReference>
<organism evidence="2 3">
    <name type="scientific">Lolium multiflorum</name>
    <name type="common">Italian ryegrass</name>
    <name type="synonym">Lolium perenne subsp. multiflorum</name>
    <dbReference type="NCBI Taxonomy" id="4521"/>
    <lineage>
        <taxon>Eukaryota</taxon>
        <taxon>Viridiplantae</taxon>
        <taxon>Streptophyta</taxon>
        <taxon>Embryophyta</taxon>
        <taxon>Tracheophyta</taxon>
        <taxon>Spermatophyta</taxon>
        <taxon>Magnoliopsida</taxon>
        <taxon>Liliopsida</taxon>
        <taxon>Poales</taxon>
        <taxon>Poaceae</taxon>
        <taxon>BOP clade</taxon>
        <taxon>Pooideae</taxon>
        <taxon>Poodae</taxon>
        <taxon>Poeae</taxon>
        <taxon>Poeae Chloroplast Group 2 (Poeae type)</taxon>
        <taxon>Loliodinae</taxon>
        <taxon>Loliinae</taxon>
        <taxon>Lolium</taxon>
    </lineage>
</organism>
<dbReference type="AlphaFoldDB" id="A0AAD8RL71"/>
<protein>
    <submittedName>
        <fullName evidence="2">Uncharacterized protein</fullName>
    </submittedName>
</protein>
<dbReference type="EMBL" id="JAUUTY010000005">
    <property type="protein sequence ID" value="KAK1627068.1"/>
    <property type="molecule type" value="Genomic_DNA"/>
</dbReference>
<evidence type="ECO:0000256" key="1">
    <source>
        <dbReference type="SAM" id="MobiDB-lite"/>
    </source>
</evidence>
<name>A0AAD8RL71_LOLMU</name>
<keyword evidence="3" id="KW-1185">Reference proteome</keyword>
<dbReference type="PANTHER" id="PTHR35356:SF3">
    <property type="entry name" value="OS01G0156300 PROTEIN"/>
    <property type="match status" value="1"/>
</dbReference>
<comment type="caution">
    <text evidence="2">The sequence shown here is derived from an EMBL/GenBank/DDBJ whole genome shotgun (WGS) entry which is preliminary data.</text>
</comment>
<proteinExistence type="predicted"/>
<sequence>MFMDMETILTCSSAAAAAALFAVRFFSLSALPQVSVRRRSTSAAHLAFVQPGGLPFGACGFLTFGVPSSPIFFGGMVVVGKRRSCNCGGMAVAPPKFGGENGFLTARFGRGAPSSPAGYLKSTPAEAFRNPNPNPQPPPSAPEPEEIEMEAAEAWKALFRDRVVEAHGHLNTIVWKIGNARGSLAGPVRAPATEATRARIDLAQRSLGDASSDLAAASVLMASAEELALRGGSPAPWYPLPSVGHLPHHMADKQRRASRRLQEARLYAVTAYLAVEQCCVHVLGLRLLLDRPLLPGVDDLLNAERRNAFDLLKELMVTANDCVSLVMSARKEVPGG</sequence>
<feature type="region of interest" description="Disordered" evidence="1">
    <location>
        <begin position="115"/>
        <end position="145"/>
    </location>
</feature>
<dbReference type="Proteomes" id="UP001231189">
    <property type="component" value="Unassembled WGS sequence"/>
</dbReference>
<evidence type="ECO:0000313" key="3">
    <source>
        <dbReference type="Proteomes" id="UP001231189"/>
    </source>
</evidence>
<feature type="compositionally biased region" description="Pro residues" evidence="1">
    <location>
        <begin position="132"/>
        <end position="142"/>
    </location>
</feature>